<comment type="caution">
    <text evidence="1">The sequence shown here is derived from an EMBL/GenBank/DDBJ whole genome shotgun (WGS) entry which is preliminary data.</text>
</comment>
<dbReference type="AlphaFoldDB" id="A0A0L0GWV7"/>
<proteinExistence type="predicted"/>
<dbReference type="PATRIC" id="fig|379893.4.peg.3814"/>
<dbReference type="EMBL" id="JNGI01000048">
    <property type="protein sequence ID" value="KNC93635.1"/>
    <property type="molecule type" value="Genomic_DNA"/>
</dbReference>
<accession>A0A0L0GWV7</accession>
<evidence type="ECO:0000313" key="1">
    <source>
        <dbReference type="EMBL" id="KNC93635.1"/>
    </source>
</evidence>
<dbReference type="Proteomes" id="UP000037393">
    <property type="component" value="Unassembled WGS sequence"/>
</dbReference>
<dbReference type="OrthoDB" id="6626873at2"/>
<keyword evidence="2" id="KW-1185">Reference proteome</keyword>
<protein>
    <recommendedName>
        <fullName evidence="3">MarR family transcriptional regulator</fullName>
    </recommendedName>
</protein>
<dbReference type="InterPro" id="IPR036390">
    <property type="entry name" value="WH_DNA-bd_sf"/>
</dbReference>
<evidence type="ECO:0000313" key="2">
    <source>
        <dbReference type="Proteomes" id="UP000037393"/>
    </source>
</evidence>
<evidence type="ECO:0008006" key="3">
    <source>
        <dbReference type="Google" id="ProtNLM"/>
    </source>
</evidence>
<gene>
    <name evidence="1" type="ORF">GM31_18820</name>
</gene>
<reference evidence="1 2" key="1">
    <citation type="journal article" date="2015" name="Appl. Environ. Microbiol.">
        <title>The Enterobacterium Trabulsiella odontotermitis Presents Novel Adaptations Related to Its Association with Fungus-Growing Termites.</title>
        <authorList>
            <person name="Sapountzis P."/>
            <person name="Gruntjes T."/>
            <person name="Otani S."/>
            <person name="Estevez J."/>
            <person name="da Costa R.R."/>
            <person name="Plunkett G.3rd."/>
            <person name="Perna N.T."/>
            <person name="Poulsen M."/>
        </authorList>
    </citation>
    <scope>NUCLEOTIDE SEQUENCE [LARGE SCALE GENOMIC DNA]</scope>
    <source>
        <strain evidence="1 2">12</strain>
    </source>
</reference>
<name>A0A0L0GWV7_9ENTR</name>
<organism evidence="1 2">
    <name type="scientific">Trabulsiella odontotermitis</name>
    <dbReference type="NCBI Taxonomy" id="379893"/>
    <lineage>
        <taxon>Bacteria</taxon>
        <taxon>Pseudomonadati</taxon>
        <taxon>Pseudomonadota</taxon>
        <taxon>Gammaproteobacteria</taxon>
        <taxon>Enterobacterales</taxon>
        <taxon>Enterobacteriaceae</taxon>
        <taxon>Trabulsiella</taxon>
    </lineage>
</organism>
<sequence length="95" mass="10785">MATKKHEETTTFEFLSAHPDLTSGEIARAMGRSVCSISGQMRQMLAAGRVVQTGIRNGIPTWRINDMPFGCHNRMTMMFNQLLREHRHGMHEVSL</sequence>
<dbReference type="SUPFAM" id="SSF46785">
    <property type="entry name" value="Winged helix' DNA-binding domain"/>
    <property type="match status" value="1"/>
</dbReference>